<evidence type="ECO:0000256" key="2">
    <source>
        <dbReference type="SAM" id="Phobius"/>
    </source>
</evidence>
<feature type="domain" description="Calcineurin-like phosphoesterase" evidence="3">
    <location>
        <begin position="121"/>
        <end position="328"/>
    </location>
</feature>
<proteinExistence type="predicted"/>
<evidence type="ECO:0000313" key="5">
    <source>
        <dbReference type="EMBL" id="VAW53834.1"/>
    </source>
</evidence>
<reference evidence="5" key="1">
    <citation type="submission" date="2018-06" db="EMBL/GenBank/DDBJ databases">
        <authorList>
            <person name="Zhirakovskaya E."/>
        </authorList>
    </citation>
    <scope>NUCLEOTIDE SEQUENCE</scope>
</reference>
<dbReference type="Pfam" id="PF00149">
    <property type="entry name" value="Metallophos"/>
    <property type="match status" value="1"/>
</dbReference>
<dbReference type="InterPro" id="IPR039331">
    <property type="entry name" value="PAPs-like"/>
</dbReference>
<keyword evidence="2" id="KW-0812">Transmembrane</keyword>
<sequence length="460" mass="51373">MSLLKNLLKIIILLALTYGVGRFVVVFKDSRLTGERAPYIQTLTSDSVIIHWLTEDAQLGVVRFGEKGKPLSNSKAESSASTNHIVKLTGLKAGTLYYYQAGDVAENNWFYTQPDKAVATRVWVIGDSGQPGDMQNQVRDAAFNWMQENPLGMRENVKSLVDVWLALGDNAYRSGTNQQYQAGLFEPYKKLLSNTALWSVYGNHDDRRWAYFRIFDFPENAEAGGIASNTENYYSFNYSNIHFVMLDSQASDRSKTGEMASWLKRDLTQNKKTWVVAAFHHPPYTKGSHDSDDISDSRGRMQQMRENILPILEAGGVDLVLSGHSHVYERSYLLDCSYGYSDEFSSTNIVSSGVNGKHLQYLKPMVQEGSSKKEESKKNDSVKEHKGAIYVVTGSSSKADQGSLDHPAHHVALSEAGSVVIDVDGNKLIARFINNKGLVHDEFSITKKIEYVGNYQGCNN</sequence>
<dbReference type="Pfam" id="PF16656">
    <property type="entry name" value="Pur_ac_phosph_N"/>
    <property type="match status" value="1"/>
</dbReference>
<feature type="domain" description="Purple acid phosphatase N-terminal" evidence="4">
    <location>
        <begin position="42"/>
        <end position="109"/>
    </location>
</feature>
<dbReference type="GO" id="GO:0003993">
    <property type="term" value="F:acid phosphatase activity"/>
    <property type="evidence" value="ECO:0007669"/>
    <property type="project" value="InterPro"/>
</dbReference>
<dbReference type="InterPro" id="IPR015914">
    <property type="entry name" value="PAPs_N"/>
</dbReference>
<evidence type="ECO:0000256" key="1">
    <source>
        <dbReference type="ARBA" id="ARBA00022729"/>
    </source>
</evidence>
<dbReference type="GO" id="GO:0046872">
    <property type="term" value="F:metal ion binding"/>
    <property type="evidence" value="ECO:0007669"/>
    <property type="project" value="InterPro"/>
</dbReference>
<evidence type="ECO:0000259" key="3">
    <source>
        <dbReference type="Pfam" id="PF00149"/>
    </source>
</evidence>
<dbReference type="PANTHER" id="PTHR22953:SF153">
    <property type="entry name" value="PURPLE ACID PHOSPHATASE"/>
    <property type="match status" value="1"/>
</dbReference>
<dbReference type="Gene3D" id="2.60.40.380">
    <property type="entry name" value="Purple acid phosphatase-like, N-terminal"/>
    <property type="match status" value="1"/>
</dbReference>
<dbReference type="InterPro" id="IPR008963">
    <property type="entry name" value="Purple_acid_Pase-like_N"/>
</dbReference>
<dbReference type="SUPFAM" id="SSF56300">
    <property type="entry name" value="Metallo-dependent phosphatases"/>
    <property type="match status" value="1"/>
</dbReference>
<keyword evidence="2" id="KW-0472">Membrane</keyword>
<protein>
    <recommendedName>
        <fullName evidence="6">Purple acid phosphatase</fullName>
    </recommendedName>
</protein>
<dbReference type="InterPro" id="IPR029052">
    <property type="entry name" value="Metallo-depent_PP-like"/>
</dbReference>
<evidence type="ECO:0000259" key="4">
    <source>
        <dbReference type="Pfam" id="PF16656"/>
    </source>
</evidence>
<accession>A0A3B0XCU1</accession>
<organism evidence="5">
    <name type="scientific">hydrothermal vent metagenome</name>
    <dbReference type="NCBI Taxonomy" id="652676"/>
    <lineage>
        <taxon>unclassified sequences</taxon>
        <taxon>metagenomes</taxon>
        <taxon>ecological metagenomes</taxon>
    </lineage>
</organism>
<dbReference type="AlphaFoldDB" id="A0A3B0XCU1"/>
<dbReference type="PANTHER" id="PTHR22953">
    <property type="entry name" value="ACID PHOSPHATASE RELATED"/>
    <property type="match status" value="1"/>
</dbReference>
<dbReference type="SUPFAM" id="SSF49363">
    <property type="entry name" value="Purple acid phosphatase, N-terminal domain"/>
    <property type="match status" value="1"/>
</dbReference>
<dbReference type="EMBL" id="UOFD01000067">
    <property type="protein sequence ID" value="VAW53834.1"/>
    <property type="molecule type" value="Genomic_DNA"/>
</dbReference>
<gene>
    <name evidence="5" type="ORF">MNBD_GAMMA06-1422</name>
</gene>
<keyword evidence="1" id="KW-0732">Signal</keyword>
<keyword evidence="2" id="KW-1133">Transmembrane helix</keyword>
<dbReference type="Gene3D" id="3.60.21.10">
    <property type="match status" value="1"/>
</dbReference>
<name>A0A3B0XCU1_9ZZZZ</name>
<evidence type="ECO:0008006" key="6">
    <source>
        <dbReference type="Google" id="ProtNLM"/>
    </source>
</evidence>
<feature type="transmembrane region" description="Helical" evidence="2">
    <location>
        <begin position="7"/>
        <end position="27"/>
    </location>
</feature>
<dbReference type="InterPro" id="IPR004843">
    <property type="entry name" value="Calcineurin-like_PHP"/>
</dbReference>